<dbReference type="PANTHER" id="PTHR24401:SF29">
    <property type="entry name" value="SI:CH211-243P7.3-RELATED"/>
    <property type="match status" value="1"/>
</dbReference>
<comment type="caution">
    <text evidence="2">The sequence shown here is derived from an EMBL/GenBank/DDBJ whole genome shotgun (WGS) entry which is preliminary data.</text>
</comment>
<gene>
    <name evidence="2" type="ORF">QQF64_034328</name>
</gene>
<sequence>MPYKLWRVKVVCPNPACGQHQLTGGGLHKRARQVLDIDRMYNVVTETLICTKCKASHVSWTHQRSSTIKENHSEEWLQRLARYTLSVWISSIDRGVASQITGAPSAYSCAKCKWLCLLSTARDI</sequence>
<keyword evidence="3" id="KW-1185">Reference proteome</keyword>
<evidence type="ECO:0000259" key="1">
    <source>
        <dbReference type="Pfam" id="PF20499"/>
    </source>
</evidence>
<dbReference type="InterPro" id="IPR046616">
    <property type="entry name" value="DUF6729"/>
</dbReference>
<evidence type="ECO:0000313" key="3">
    <source>
        <dbReference type="Proteomes" id="UP001558613"/>
    </source>
</evidence>
<name>A0ABR3L1H9_9TELE</name>
<feature type="domain" description="DUF6729" evidence="1">
    <location>
        <begin position="1"/>
        <end position="63"/>
    </location>
</feature>
<proteinExistence type="predicted"/>
<evidence type="ECO:0000313" key="2">
    <source>
        <dbReference type="EMBL" id="KAL1246739.1"/>
    </source>
</evidence>
<reference evidence="2 3" key="1">
    <citation type="submission" date="2023-09" db="EMBL/GenBank/DDBJ databases">
        <authorList>
            <person name="Wang M."/>
        </authorList>
    </citation>
    <scope>NUCLEOTIDE SEQUENCE [LARGE SCALE GENOMIC DNA]</scope>
    <source>
        <strain evidence="2">GT-2023</strain>
        <tissue evidence="2">Liver</tissue>
    </source>
</reference>
<accession>A0ABR3L1H9</accession>
<dbReference type="Pfam" id="PF20499">
    <property type="entry name" value="DUF6729"/>
    <property type="match status" value="1"/>
</dbReference>
<dbReference type="PANTHER" id="PTHR24401">
    <property type="entry name" value="SI:CH211-243P7.3-RELATED"/>
    <property type="match status" value="1"/>
</dbReference>
<dbReference type="Proteomes" id="UP001558613">
    <property type="component" value="Unassembled WGS sequence"/>
</dbReference>
<dbReference type="EMBL" id="JAYMGO010000129">
    <property type="protein sequence ID" value="KAL1246739.1"/>
    <property type="molecule type" value="Genomic_DNA"/>
</dbReference>
<organism evidence="2 3">
    <name type="scientific">Cirrhinus molitorella</name>
    <name type="common">mud carp</name>
    <dbReference type="NCBI Taxonomy" id="172907"/>
    <lineage>
        <taxon>Eukaryota</taxon>
        <taxon>Metazoa</taxon>
        <taxon>Chordata</taxon>
        <taxon>Craniata</taxon>
        <taxon>Vertebrata</taxon>
        <taxon>Euteleostomi</taxon>
        <taxon>Actinopterygii</taxon>
        <taxon>Neopterygii</taxon>
        <taxon>Teleostei</taxon>
        <taxon>Ostariophysi</taxon>
        <taxon>Cypriniformes</taxon>
        <taxon>Cyprinidae</taxon>
        <taxon>Labeoninae</taxon>
        <taxon>Labeonini</taxon>
        <taxon>Cirrhinus</taxon>
    </lineage>
</organism>
<protein>
    <recommendedName>
        <fullName evidence="1">DUF6729 domain-containing protein</fullName>
    </recommendedName>
</protein>